<feature type="transmembrane region" description="Helical" evidence="10">
    <location>
        <begin position="265"/>
        <end position="286"/>
    </location>
</feature>
<keyword evidence="6 10" id="KW-1133">Transmembrane helix</keyword>
<evidence type="ECO:0000256" key="2">
    <source>
        <dbReference type="ARBA" id="ARBA00022475"/>
    </source>
</evidence>
<dbReference type="RefSeq" id="XP_014481490.1">
    <property type="nucleotide sequence ID" value="XM_014626004.1"/>
</dbReference>
<sequence>MRINTDFKKTDTVSKTIVVILPSIEVNMGCTDAEQNVDSLMFVCCGIISIVKTICFRIYANNLIDTYNAAIEDYTTIESPEQRKIMRKYALIGRILSCFMVCFAYFATVVYTLIPLLSDEPIDQFNVTDKEIVLEYTIPSKCTLEYFHIPMSMYEIITLTESFMMALTCTCNHGNDSLFLNITLHVCGQLTILKANFANIDVTSPQVHNHFNALIQRHDYLMRLGQKLADTISFALLMQLFITNVLLCIMGFQFILALKKSNAVMLAKSCVVLGSFLMQISVYSFVGDYFKNQMEEIGLFLYQSTWYNLPAKLTRNLAFIIMRSQSPIKLQAGNFIVVNLTTYISILKTSISYLSVLRVMVET</sequence>
<evidence type="ECO:0000256" key="4">
    <source>
        <dbReference type="ARBA" id="ARBA00022692"/>
    </source>
</evidence>
<keyword evidence="9 10" id="KW-0807">Transducer</keyword>
<keyword evidence="11" id="KW-1185">Reference proteome</keyword>
<dbReference type="GeneID" id="106747947"/>
<dbReference type="AlphaFoldDB" id="A0A6P3XSK2"/>
<evidence type="ECO:0000256" key="9">
    <source>
        <dbReference type="ARBA" id="ARBA00023224"/>
    </source>
</evidence>
<dbReference type="KEGG" id="dqu:106747947"/>
<protein>
    <recommendedName>
        <fullName evidence="10">Odorant receptor</fullName>
    </recommendedName>
</protein>
<dbReference type="GO" id="GO:0004984">
    <property type="term" value="F:olfactory receptor activity"/>
    <property type="evidence" value="ECO:0007669"/>
    <property type="project" value="InterPro"/>
</dbReference>
<gene>
    <name evidence="12" type="primary">LOC106747947</name>
</gene>
<evidence type="ECO:0000313" key="11">
    <source>
        <dbReference type="Proteomes" id="UP000515204"/>
    </source>
</evidence>
<dbReference type="PANTHER" id="PTHR21137:SF35">
    <property type="entry name" value="ODORANT RECEPTOR 19A-RELATED"/>
    <property type="match status" value="1"/>
</dbReference>
<comment type="subcellular location">
    <subcellularLocation>
        <location evidence="1 10">Cell membrane</location>
        <topology evidence="1 10">Multi-pass membrane protein</topology>
    </subcellularLocation>
</comment>
<dbReference type="Pfam" id="PF02949">
    <property type="entry name" value="7tm_6"/>
    <property type="match status" value="1"/>
</dbReference>
<dbReference type="InterPro" id="IPR004117">
    <property type="entry name" value="7tm6_olfct_rcpt"/>
</dbReference>
<feature type="transmembrane region" description="Helical" evidence="10">
    <location>
        <begin position="232"/>
        <end position="258"/>
    </location>
</feature>
<evidence type="ECO:0000256" key="3">
    <source>
        <dbReference type="ARBA" id="ARBA00022606"/>
    </source>
</evidence>
<reference evidence="12" key="1">
    <citation type="submission" date="2025-08" db="UniProtKB">
        <authorList>
            <consortium name="RefSeq"/>
        </authorList>
    </citation>
    <scope>IDENTIFICATION</scope>
</reference>
<name>A0A6P3XSK2_DINQU</name>
<keyword evidence="8 10" id="KW-0675">Receptor</keyword>
<dbReference type="Proteomes" id="UP000515204">
    <property type="component" value="Unplaced"/>
</dbReference>
<dbReference type="GO" id="GO:0007165">
    <property type="term" value="P:signal transduction"/>
    <property type="evidence" value="ECO:0007669"/>
    <property type="project" value="UniProtKB-KW"/>
</dbReference>
<evidence type="ECO:0000256" key="8">
    <source>
        <dbReference type="ARBA" id="ARBA00023170"/>
    </source>
</evidence>
<evidence type="ECO:0000256" key="1">
    <source>
        <dbReference type="ARBA" id="ARBA00004651"/>
    </source>
</evidence>
<comment type="similarity">
    <text evidence="10">Belongs to the insect chemoreceptor superfamily. Heteromeric odorant receptor channel (TC 1.A.69) family.</text>
</comment>
<evidence type="ECO:0000313" key="12">
    <source>
        <dbReference type="RefSeq" id="XP_014481490.1"/>
    </source>
</evidence>
<dbReference type="PANTHER" id="PTHR21137">
    <property type="entry name" value="ODORANT RECEPTOR"/>
    <property type="match status" value="1"/>
</dbReference>
<dbReference type="GO" id="GO:0005549">
    <property type="term" value="F:odorant binding"/>
    <property type="evidence" value="ECO:0007669"/>
    <property type="project" value="InterPro"/>
</dbReference>
<evidence type="ECO:0000256" key="7">
    <source>
        <dbReference type="ARBA" id="ARBA00023136"/>
    </source>
</evidence>
<dbReference type="OrthoDB" id="8185860at2759"/>
<keyword evidence="5 10" id="KW-0552">Olfaction</keyword>
<accession>A0A6P3XSK2</accession>
<dbReference type="GO" id="GO:0005886">
    <property type="term" value="C:plasma membrane"/>
    <property type="evidence" value="ECO:0007669"/>
    <property type="project" value="UniProtKB-SubCell"/>
</dbReference>
<evidence type="ECO:0000256" key="10">
    <source>
        <dbReference type="RuleBase" id="RU351113"/>
    </source>
</evidence>
<organism evidence="11 12">
    <name type="scientific">Dinoponera quadriceps</name>
    <name type="common">South American ant</name>
    <dbReference type="NCBI Taxonomy" id="609295"/>
    <lineage>
        <taxon>Eukaryota</taxon>
        <taxon>Metazoa</taxon>
        <taxon>Ecdysozoa</taxon>
        <taxon>Arthropoda</taxon>
        <taxon>Hexapoda</taxon>
        <taxon>Insecta</taxon>
        <taxon>Pterygota</taxon>
        <taxon>Neoptera</taxon>
        <taxon>Endopterygota</taxon>
        <taxon>Hymenoptera</taxon>
        <taxon>Apocrita</taxon>
        <taxon>Aculeata</taxon>
        <taxon>Formicoidea</taxon>
        <taxon>Formicidae</taxon>
        <taxon>Ponerinae</taxon>
        <taxon>Ponerini</taxon>
        <taxon>Dinoponera</taxon>
    </lineage>
</organism>
<keyword evidence="2" id="KW-1003">Cell membrane</keyword>
<evidence type="ECO:0000256" key="5">
    <source>
        <dbReference type="ARBA" id="ARBA00022725"/>
    </source>
</evidence>
<keyword evidence="3 10" id="KW-0716">Sensory transduction</keyword>
<evidence type="ECO:0000256" key="6">
    <source>
        <dbReference type="ARBA" id="ARBA00022989"/>
    </source>
</evidence>
<feature type="transmembrane region" description="Helical" evidence="10">
    <location>
        <begin position="91"/>
        <end position="114"/>
    </location>
</feature>
<keyword evidence="4 10" id="KW-0812">Transmembrane</keyword>
<keyword evidence="7 10" id="KW-0472">Membrane</keyword>
<comment type="caution">
    <text evidence="10">Lacks conserved residue(s) required for the propagation of feature annotation.</text>
</comment>
<proteinExistence type="inferred from homology"/>